<dbReference type="Proteomes" id="UP000053676">
    <property type="component" value="Unassembled WGS sequence"/>
</dbReference>
<evidence type="ECO:0000313" key="1">
    <source>
        <dbReference type="EMBL" id="ETN74571.1"/>
    </source>
</evidence>
<dbReference type="KEGG" id="nai:NECAME_12898"/>
<sequence length="161" mass="18419">MFMFPMFSVLDNEKSVKPSNETTGSSNELPSAFSLLSPLLVPLDISSSELMEMCSKRIDRPSEFKPIFCEKVPSPQAPDAPDLKLECSPPSMNTALLRPTPLVVVESRKDAQAPELQRLCRTLRLRFVLICPLQYIPNSIDFYYSYFLYIYFRGRSHARFL</sequence>
<dbReference type="STRING" id="51031.W2SZX8"/>
<evidence type="ECO:0000313" key="2">
    <source>
        <dbReference type="Proteomes" id="UP000053676"/>
    </source>
</evidence>
<gene>
    <name evidence="1" type="ORF">NECAME_12898</name>
</gene>
<organism evidence="1 2">
    <name type="scientific">Necator americanus</name>
    <name type="common">Human hookworm</name>
    <dbReference type="NCBI Taxonomy" id="51031"/>
    <lineage>
        <taxon>Eukaryota</taxon>
        <taxon>Metazoa</taxon>
        <taxon>Ecdysozoa</taxon>
        <taxon>Nematoda</taxon>
        <taxon>Chromadorea</taxon>
        <taxon>Rhabditida</taxon>
        <taxon>Rhabditina</taxon>
        <taxon>Rhabditomorpha</taxon>
        <taxon>Strongyloidea</taxon>
        <taxon>Ancylostomatidae</taxon>
        <taxon>Bunostominae</taxon>
        <taxon>Necator</taxon>
    </lineage>
</organism>
<accession>W2SZX8</accession>
<keyword evidence="2" id="KW-1185">Reference proteome</keyword>
<name>W2SZX8_NECAM</name>
<dbReference type="AlphaFoldDB" id="W2SZX8"/>
<reference evidence="2" key="1">
    <citation type="journal article" date="2014" name="Nat. Genet.">
        <title>Genome of the human hookworm Necator americanus.</title>
        <authorList>
            <person name="Tang Y.T."/>
            <person name="Gao X."/>
            <person name="Rosa B.A."/>
            <person name="Abubucker S."/>
            <person name="Hallsworth-Pepin K."/>
            <person name="Martin J."/>
            <person name="Tyagi R."/>
            <person name="Heizer E."/>
            <person name="Zhang X."/>
            <person name="Bhonagiri-Palsikar V."/>
            <person name="Minx P."/>
            <person name="Warren W.C."/>
            <person name="Wang Q."/>
            <person name="Zhan B."/>
            <person name="Hotez P.J."/>
            <person name="Sternberg P.W."/>
            <person name="Dougall A."/>
            <person name="Gaze S.T."/>
            <person name="Mulvenna J."/>
            <person name="Sotillo J."/>
            <person name="Ranganathan S."/>
            <person name="Rabelo E.M."/>
            <person name="Wilson R.K."/>
            <person name="Felgner P.L."/>
            <person name="Bethony J."/>
            <person name="Hawdon J.M."/>
            <person name="Gasser R.B."/>
            <person name="Loukas A."/>
            <person name="Mitreva M."/>
        </authorList>
    </citation>
    <scope>NUCLEOTIDE SEQUENCE [LARGE SCALE GENOMIC DNA]</scope>
</reference>
<proteinExistence type="predicted"/>
<protein>
    <submittedName>
        <fullName evidence="1">Uncharacterized protein</fullName>
    </submittedName>
</protein>
<dbReference type="EMBL" id="KI660351">
    <property type="protein sequence ID" value="ETN74571.1"/>
    <property type="molecule type" value="Genomic_DNA"/>
</dbReference>
<dbReference type="Gene3D" id="2.60.120.650">
    <property type="entry name" value="Cupin"/>
    <property type="match status" value="1"/>
</dbReference>